<evidence type="ECO:0000256" key="1">
    <source>
        <dbReference type="SAM" id="Phobius"/>
    </source>
</evidence>
<comment type="caution">
    <text evidence="2">The sequence shown here is derived from an EMBL/GenBank/DDBJ whole genome shotgun (WGS) entry which is preliminary data.</text>
</comment>
<keyword evidence="1" id="KW-1133">Transmembrane helix</keyword>
<dbReference type="EMBL" id="LFMY01000007">
    <property type="protein sequence ID" value="OKL59514.1"/>
    <property type="molecule type" value="Genomic_DNA"/>
</dbReference>
<dbReference type="GO" id="GO:0000329">
    <property type="term" value="C:fungal-type vacuole membrane"/>
    <property type="evidence" value="ECO:0007669"/>
    <property type="project" value="InterPro"/>
</dbReference>
<sequence>MADDKAKVQQVDETTTPAVKRSFFARVGAHYRKWWWLHLIILVVVVLVITLPIVYVAYPRIAQSDVNKSSLNITNLVFSNPTPSSIHANQTQVLTNKASYHPTIYAFNASISLPGASAPLSTVLIPRLQANDGEIINVDATLALNQSTDAVANFTMAVLGLESFQLNFYGRPDLKEGALPREKVSFNKTVTMNGLNGLRGFSLEDLMIASDLTNLNGTALIPNPSIITVAMGNVTLDVSVNGTQIGQSYLTNLVLAPGNNSVPLQGTINTTQVLGLITGNTSAYSSGVLPLGIRGISSVYNGQEIPYFSQALQANLLQTPMNITQVLINSGLGDLATVL</sequence>
<proteinExistence type="predicted"/>
<dbReference type="Pfam" id="PF12505">
    <property type="entry name" value="DUF3712"/>
    <property type="match status" value="1"/>
</dbReference>
<reference evidence="2 3" key="1">
    <citation type="submission" date="2015-06" db="EMBL/GenBank/DDBJ databases">
        <title>Talaromyces atroroseus IBT 11181 draft genome.</title>
        <authorList>
            <person name="Rasmussen K.B."/>
            <person name="Rasmussen S."/>
            <person name="Petersen B."/>
            <person name="Sicheritz-Ponten T."/>
            <person name="Mortensen U.H."/>
            <person name="Thrane U."/>
        </authorList>
    </citation>
    <scope>NUCLEOTIDE SEQUENCE [LARGE SCALE GENOMIC DNA]</scope>
    <source>
        <strain evidence="2 3">IBT 11181</strain>
    </source>
</reference>
<dbReference type="AlphaFoldDB" id="A0A225AMF6"/>
<keyword evidence="1" id="KW-0472">Membrane</keyword>
<dbReference type="GeneID" id="31004863"/>
<dbReference type="PANTHER" id="PTHR35895">
    <property type="entry name" value="CHROMOSOME 16, WHOLE GENOME SHOTGUN SEQUENCE"/>
    <property type="match status" value="1"/>
</dbReference>
<organism evidence="2 3">
    <name type="scientific">Talaromyces atroroseus</name>
    <dbReference type="NCBI Taxonomy" id="1441469"/>
    <lineage>
        <taxon>Eukaryota</taxon>
        <taxon>Fungi</taxon>
        <taxon>Dikarya</taxon>
        <taxon>Ascomycota</taxon>
        <taxon>Pezizomycotina</taxon>
        <taxon>Eurotiomycetes</taxon>
        <taxon>Eurotiomycetidae</taxon>
        <taxon>Eurotiales</taxon>
        <taxon>Trichocomaceae</taxon>
        <taxon>Talaromyces</taxon>
        <taxon>Talaromyces sect. Trachyspermi</taxon>
    </lineage>
</organism>
<dbReference type="PANTHER" id="PTHR35895:SF1">
    <property type="entry name" value="LIPID-BINDING SERUM GLYCOPROTEIN C-TERMINAL DOMAIN-CONTAINING PROTEIN"/>
    <property type="match status" value="1"/>
</dbReference>
<name>A0A225AMF6_TALAT</name>
<dbReference type="InterPro" id="IPR022185">
    <property type="entry name" value="DUF3712"/>
</dbReference>
<dbReference type="RefSeq" id="XP_020119635.1">
    <property type="nucleotide sequence ID" value="XM_020267393.1"/>
</dbReference>
<dbReference type="STRING" id="1441469.A0A225AMF6"/>
<accession>A0A225AMF6</accession>
<feature type="transmembrane region" description="Helical" evidence="1">
    <location>
        <begin position="34"/>
        <end position="58"/>
    </location>
</feature>
<dbReference type="Proteomes" id="UP000214365">
    <property type="component" value="Unassembled WGS sequence"/>
</dbReference>
<dbReference type="OrthoDB" id="10039566at2759"/>
<dbReference type="InterPro" id="IPR046368">
    <property type="entry name" value="Tag1"/>
</dbReference>
<gene>
    <name evidence="2" type="ORF">UA08_05107</name>
</gene>
<protein>
    <submittedName>
        <fullName evidence="2">Uncharacterized protein</fullName>
    </submittedName>
</protein>
<evidence type="ECO:0000313" key="3">
    <source>
        <dbReference type="Proteomes" id="UP000214365"/>
    </source>
</evidence>
<keyword evidence="3" id="KW-1185">Reference proteome</keyword>
<evidence type="ECO:0000313" key="2">
    <source>
        <dbReference type="EMBL" id="OKL59514.1"/>
    </source>
</evidence>
<keyword evidence="1" id="KW-0812">Transmembrane</keyword>